<dbReference type="EC" id="2.7.13.3" evidence="3"/>
<keyword evidence="6 13" id="KW-0418">Kinase</keyword>
<dbReference type="InterPro" id="IPR050351">
    <property type="entry name" value="BphY/WalK/GraS-like"/>
</dbReference>
<dbReference type="InterPro" id="IPR035965">
    <property type="entry name" value="PAS-like_dom_sf"/>
</dbReference>
<evidence type="ECO:0000256" key="3">
    <source>
        <dbReference type="ARBA" id="ARBA00012438"/>
    </source>
</evidence>
<dbReference type="PRINTS" id="PR00344">
    <property type="entry name" value="BCTRLSENSOR"/>
</dbReference>
<dbReference type="SUPFAM" id="SSF55785">
    <property type="entry name" value="PYP-like sensor domain (PAS domain)"/>
    <property type="match status" value="1"/>
</dbReference>
<evidence type="ECO:0000256" key="9">
    <source>
        <dbReference type="SAM" id="Phobius"/>
    </source>
</evidence>
<evidence type="ECO:0000313" key="13">
    <source>
        <dbReference type="EMBL" id="AWI07688.1"/>
    </source>
</evidence>
<dbReference type="Pfam" id="PF00512">
    <property type="entry name" value="HisKA"/>
    <property type="match status" value="1"/>
</dbReference>
<dbReference type="InterPro" id="IPR003660">
    <property type="entry name" value="HAMP_dom"/>
</dbReference>
<keyword evidence="9" id="KW-1133">Transmembrane helix</keyword>
<dbReference type="SUPFAM" id="SSF55874">
    <property type="entry name" value="ATPase domain of HSP90 chaperone/DNA topoisomerase II/histidine kinase"/>
    <property type="match status" value="1"/>
</dbReference>
<accession>A0A2U8DY89</accession>
<dbReference type="InterPro" id="IPR005467">
    <property type="entry name" value="His_kinase_dom"/>
</dbReference>
<evidence type="ECO:0000256" key="5">
    <source>
        <dbReference type="ARBA" id="ARBA00022679"/>
    </source>
</evidence>
<evidence type="ECO:0000256" key="1">
    <source>
        <dbReference type="ARBA" id="ARBA00000085"/>
    </source>
</evidence>
<name>A0A2U8DY89_9CLOT</name>
<evidence type="ECO:0000313" key="14">
    <source>
        <dbReference type="Proteomes" id="UP000244910"/>
    </source>
</evidence>
<gene>
    <name evidence="13" type="ORF">B9W14_01445</name>
</gene>
<organism evidence="13 14">
    <name type="scientific">Clostridium drakei</name>
    <dbReference type="NCBI Taxonomy" id="332101"/>
    <lineage>
        <taxon>Bacteria</taxon>
        <taxon>Bacillati</taxon>
        <taxon>Bacillota</taxon>
        <taxon>Clostridia</taxon>
        <taxon>Eubacteriales</taxon>
        <taxon>Clostridiaceae</taxon>
        <taxon>Clostridium</taxon>
    </lineage>
</organism>
<dbReference type="SMART" id="SM00388">
    <property type="entry name" value="HisKA"/>
    <property type="match status" value="1"/>
</dbReference>
<dbReference type="InterPro" id="IPR003661">
    <property type="entry name" value="HisK_dim/P_dom"/>
</dbReference>
<evidence type="ECO:0000256" key="7">
    <source>
        <dbReference type="ARBA" id="ARBA00023012"/>
    </source>
</evidence>
<protein>
    <recommendedName>
        <fullName evidence="3">histidine kinase</fullName>
        <ecNumber evidence="3">2.7.13.3</ecNumber>
    </recommendedName>
</protein>
<dbReference type="KEGG" id="cdrk:B9W14_01445"/>
<dbReference type="CDD" id="cd00082">
    <property type="entry name" value="HisKA"/>
    <property type="match status" value="1"/>
</dbReference>
<dbReference type="SUPFAM" id="SSF47384">
    <property type="entry name" value="Homodimeric domain of signal transducing histidine kinase"/>
    <property type="match status" value="1"/>
</dbReference>
<dbReference type="SUPFAM" id="SSF158472">
    <property type="entry name" value="HAMP domain-like"/>
    <property type="match status" value="1"/>
</dbReference>
<evidence type="ECO:0000256" key="2">
    <source>
        <dbReference type="ARBA" id="ARBA00004370"/>
    </source>
</evidence>
<evidence type="ECO:0000259" key="11">
    <source>
        <dbReference type="PROSITE" id="PS50112"/>
    </source>
</evidence>
<dbReference type="SMART" id="SM00387">
    <property type="entry name" value="HATPase_c"/>
    <property type="match status" value="1"/>
</dbReference>
<dbReference type="EMBL" id="CP020953">
    <property type="protein sequence ID" value="AWI07688.1"/>
    <property type="molecule type" value="Genomic_DNA"/>
</dbReference>
<dbReference type="GO" id="GO:0000155">
    <property type="term" value="F:phosphorelay sensor kinase activity"/>
    <property type="evidence" value="ECO:0007669"/>
    <property type="project" value="InterPro"/>
</dbReference>
<dbReference type="CDD" id="cd06225">
    <property type="entry name" value="HAMP"/>
    <property type="match status" value="1"/>
</dbReference>
<dbReference type="Pfam" id="PF02518">
    <property type="entry name" value="HATPase_c"/>
    <property type="match status" value="1"/>
</dbReference>
<dbReference type="FunFam" id="3.30.565.10:FF:000006">
    <property type="entry name" value="Sensor histidine kinase WalK"/>
    <property type="match status" value="1"/>
</dbReference>
<dbReference type="FunFam" id="1.10.287.130:FF:000001">
    <property type="entry name" value="Two-component sensor histidine kinase"/>
    <property type="match status" value="1"/>
</dbReference>
<evidence type="ECO:0000256" key="6">
    <source>
        <dbReference type="ARBA" id="ARBA00022777"/>
    </source>
</evidence>
<dbReference type="PROSITE" id="PS50885">
    <property type="entry name" value="HAMP"/>
    <property type="match status" value="1"/>
</dbReference>
<reference evidence="14" key="1">
    <citation type="submission" date="2017-04" db="EMBL/GenBank/DDBJ databases">
        <authorList>
            <person name="Song Y."/>
            <person name="Cho B.-K."/>
        </authorList>
    </citation>
    <scope>NUCLEOTIDE SEQUENCE [LARGE SCALE GENOMIC DNA]</scope>
    <source>
        <strain evidence="14">SL1</strain>
    </source>
</reference>
<dbReference type="PANTHER" id="PTHR45453">
    <property type="entry name" value="PHOSPHATE REGULON SENSOR PROTEIN PHOR"/>
    <property type="match status" value="1"/>
</dbReference>
<keyword evidence="4" id="KW-0597">Phosphoprotein</keyword>
<keyword evidence="7" id="KW-0902">Two-component regulatory system</keyword>
<dbReference type="Pfam" id="PF13188">
    <property type="entry name" value="PAS_8"/>
    <property type="match status" value="1"/>
</dbReference>
<dbReference type="OrthoDB" id="2359336at2"/>
<dbReference type="InterPro" id="IPR004358">
    <property type="entry name" value="Sig_transdc_His_kin-like_C"/>
</dbReference>
<dbReference type="Gene3D" id="1.10.287.130">
    <property type="match status" value="1"/>
</dbReference>
<feature type="domain" description="PAS" evidence="11">
    <location>
        <begin position="220"/>
        <end position="261"/>
    </location>
</feature>
<dbReference type="InterPro" id="IPR000014">
    <property type="entry name" value="PAS"/>
</dbReference>
<dbReference type="Gene3D" id="6.10.340.10">
    <property type="match status" value="1"/>
</dbReference>
<dbReference type="GO" id="GO:0004721">
    <property type="term" value="F:phosphoprotein phosphatase activity"/>
    <property type="evidence" value="ECO:0007669"/>
    <property type="project" value="TreeGrafter"/>
</dbReference>
<feature type="domain" description="Histidine kinase" evidence="10">
    <location>
        <begin position="337"/>
        <end position="553"/>
    </location>
</feature>
<dbReference type="CDD" id="cd00130">
    <property type="entry name" value="PAS"/>
    <property type="match status" value="1"/>
</dbReference>
<comment type="catalytic activity">
    <reaction evidence="1">
        <text>ATP + protein L-histidine = ADP + protein N-phospho-L-histidine.</text>
        <dbReference type="EC" id="2.7.13.3"/>
    </reaction>
</comment>
<feature type="transmembrane region" description="Helical" evidence="9">
    <location>
        <begin position="134"/>
        <end position="159"/>
    </location>
</feature>
<dbReference type="Pfam" id="PF00672">
    <property type="entry name" value="HAMP"/>
    <property type="match status" value="1"/>
</dbReference>
<evidence type="ECO:0000259" key="10">
    <source>
        <dbReference type="PROSITE" id="PS50109"/>
    </source>
</evidence>
<dbReference type="Gene3D" id="3.30.450.20">
    <property type="entry name" value="PAS domain"/>
    <property type="match status" value="1"/>
</dbReference>
<dbReference type="CDD" id="cd00075">
    <property type="entry name" value="HATPase"/>
    <property type="match status" value="1"/>
</dbReference>
<evidence type="ECO:0000256" key="4">
    <source>
        <dbReference type="ARBA" id="ARBA00022553"/>
    </source>
</evidence>
<evidence type="ECO:0000259" key="12">
    <source>
        <dbReference type="PROSITE" id="PS50885"/>
    </source>
</evidence>
<dbReference type="InterPro" id="IPR036097">
    <property type="entry name" value="HisK_dim/P_sf"/>
</dbReference>
<dbReference type="SMART" id="SM00091">
    <property type="entry name" value="PAS"/>
    <property type="match status" value="1"/>
</dbReference>
<dbReference type="InterPro" id="IPR036890">
    <property type="entry name" value="HATPase_C_sf"/>
</dbReference>
<evidence type="ECO:0000256" key="8">
    <source>
        <dbReference type="ARBA" id="ARBA00023136"/>
    </source>
</evidence>
<keyword evidence="9" id="KW-0812">Transmembrane</keyword>
<dbReference type="PANTHER" id="PTHR45453:SF1">
    <property type="entry name" value="PHOSPHATE REGULON SENSOR PROTEIN PHOR"/>
    <property type="match status" value="1"/>
</dbReference>
<comment type="subcellular location">
    <subcellularLocation>
        <location evidence="2">Membrane</location>
    </subcellularLocation>
</comment>
<dbReference type="Gene3D" id="3.30.565.10">
    <property type="entry name" value="Histidine kinase-like ATPase, C-terminal domain"/>
    <property type="match status" value="1"/>
</dbReference>
<dbReference type="GO" id="GO:0016036">
    <property type="term" value="P:cellular response to phosphate starvation"/>
    <property type="evidence" value="ECO:0007669"/>
    <property type="project" value="TreeGrafter"/>
</dbReference>
<keyword evidence="8 9" id="KW-0472">Membrane</keyword>
<dbReference type="SMART" id="SM00304">
    <property type="entry name" value="HAMP"/>
    <property type="match status" value="1"/>
</dbReference>
<keyword evidence="5" id="KW-0808">Transferase</keyword>
<keyword evidence="14" id="KW-1185">Reference proteome</keyword>
<sequence length="555" mass="62459">MFKDMQIQDLKPRTKAISEMIATYQNEAISNRELEEKLKSSYSLWNDILYIYDKNGNLKIRVEGNTDAKINKDKKLRFDSEINETFKKYLPLILSGKHIESNEELLTLVGEPIVNKGTVTGAVFLSKPPEELRAAFFGLSGSVLLSVFGVFLLMIFPVYKVAKRITNPLKDMQSIAMEMAHGNLTLKANESYKGEIGELGQSLNYLSSKLSETIADLKIERNRLKQIIDGLSEGIIATDPEGNITHVNPAICDIFNTSREKERIEILPVKELWDDFDIVLSKGYAIARNIEWNHNILRVTICPLENEMNEIAGAVGLFQDITASEKLEQTRREYVANVSHELRTPISALRALLETIIDGMVTDEEVKKRYHNHMLHETMRLSRLINDLLTLSRLQTDSISIDNEEFAIGEIMANVAERYSVLANEKGIKFSFVLPPEDLVVMSNMDLVEQVIIIILDNAIKYTKAGGSVSLYAHLEGSFVKISVADTGMGIYPDDLPHVFERFYKSDKARVSQGTGLGLAIAYEIIQQLNESIFVDSIPEKGSTFTFTLSMTSIN</sequence>
<proteinExistence type="predicted"/>
<dbReference type="PROSITE" id="PS50109">
    <property type="entry name" value="HIS_KIN"/>
    <property type="match status" value="1"/>
</dbReference>
<dbReference type="PROSITE" id="PS50112">
    <property type="entry name" value="PAS"/>
    <property type="match status" value="1"/>
</dbReference>
<dbReference type="GO" id="GO:0005886">
    <property type="term" value="C:plasma membrane"/>
    <property type="evidence" value="ECO:0007669"/>
    <property type="project" value="TreeGrafter"/>
</dbReference>
<dbReference type="AlphaFoldDB" id="A0A2U8DY89"/>
<dbReference type="Proteomes" id="UP000244910">
    <property type="component" value="Chromosome"/>
</dbReference>
<dbReference type="InterPro" id="IPR003594">
    <property type="entry name" value="HATPase_dom"/>
</dbReference>
<feature type="domain" description="HAMP" evidence="12">
    <location>
        <begin position="163"/>
        <end position="215"/>
    </location>
</feature>